<evidence type="ECO:0000256" key="6">
    <source>
        <dbReference type="ARBA" id="ARBA00022946"/>
    </source>
</evidence>
<evidence type="ECO:0000259" key="12">
    <source>
        <dbReference type="PROSITE" id="PS51387"/>
    </source>
</evidence>
<keyword evidence="14" id="KW-1185">Reference proteome</keyword>
<dbReference type="InterPro" id="IPR016171">
    <property type="entry name" value="Vanillyl_alc_oxidase_C-sub2"/>
</dbReference>
<evidence type="ECO:0000256" key="3">
    <source>
        <dbReference type="ARBA" id="ARBA00022630"/>
    </source>
</evidence>
<dbReference type="AlphaFoldDB" id="A0A1G7J391"/>
<proteinExistence type="inferred from homology"/>
<dbReference type="GO" id="GO:0071949">
    <property type="term" value="F:FAD binding"/>
    <property type="evidence" value="ECO:0007669"/>
    <property type="project" value="InterPro"/>
</dbReference>
<dbReference type="Gene3D" id="3.30.43.10">
    <property type="entry name" value="Uridine Diphospho-n-acetylenolpyruvylglucosamine Reductase, domain 2"/>
    <property type="match status" value="1"/>
</dbReference>
<dbReference type="InterPro" id="IPR004017">
    <property type="entry name" value="Cys_rich_dom"/>
</dbReference>
<dbReference type="Gene3D" id="1.10.1060.10">
    <property type="entry name" value="Alpha-helical ferredoxin"/>
    <property type="match status" value="1"/>
</dbReference>
<keyword evidence="8" id="KW-0408">Iron</keyword>
<dbReference type="InterPro" id="IPR006094">
    <property type="entry name" value="Oxid_FAD_bind_N"/>
</dbReference>
<dbReference type="InterPro" id="IPR036318">
    <property type="entry name" value="FAD-bd_PCMH-like_sf"/>
</dbReference>
<dbReference type="GO" id="GO:0051536">
    <property type="term" value="F:iron-sulfur cluster binding"/>
    <property type="evidence" value="ECO:0007669"/>
    <property type="project" value="UniProtKB-KW"/>
</dbReference>
<dbReference type="PROSITE" id="PS51387">
    <property type="entry name" value="FAD_PCMH"/>
    <property type="match status" value="1"/>
</dbReference>
<dbReference type="InterPro" id="IPR009051">
    <property type="entry name" value="Helical_ferredxn"/>
</dbReference>
<dbReference type="EMBL" id="FNBX01000002">
    <property type="protein sequence ID" value="SDF19462.1"/>
    <property type="molecule type" value="Genomic_DNA"/>
</dbReference>
<dbReference type="GO" id="GO:0046872">
    <property type="term" value="F:metal ion binding"/>
    <property type="evidence" value="ECO:0007669"/>
    <property type="project" value="UniProtKB-KW"/>
</dbReference>
<reference evidence="14" key="1">
    <citation type="submission" date="2016-10" db="EMBL/GenBank/DDBJ databases">
        <authorList>
            <person name="Varghese N."/>
            <person name="Submissions S."/>
        </authorList>
    </citation>
    <scope>NUCLEOTIDE SEQUENCE [LARGE SCALE GENOMIC DNA]</scope>
    <source>
        <strain evidence="14">KHC7</strain>
    </source>
</reference>
<feature type="domain" description="FAD-binding PCMH-type" evidence="12">
    <location>
        <begin position="39"/>
        <end position="267"/>
    </location>
</feature>
<dbReference type="GO" id="GO:1903457">
    <property type="term" value="P:lactate catabolic process"/>
    <property type="evidence" value="ECO:0007669"/>
    <property type="project" value="TreeGrafter"/>
</dbReference>
<gene>
    <name evidence="13" type="ORF">SAMN05192586_102176</name>
</gene>
<organism evidence="13 14">
    <name type="scientific">Desulfovibrio legallii</name>
    <dbReference type="NCBI Taxonomy" id="571438"/>
    <lineage>
        <taxon>Bacteria</taxon>
        <taxon>Pseudomonadati</taxon>
        <taxon>Thermodesulfobacteriota</taxon>
        <taxon>Desulfovibrionia</taxon>
        <taxon>Desulfovibrionales</taxon>
        <taxon>Desulfovibrionaceae</taxon>
        <taxon>Desulfovibrio</taxon>
    </lineage>
</organism>
<evidence type="ECO:0000313" key="13">
    <source>
        <dbReference type="EMBL" id="SDF19462.1"/>
    </source>
</evidence>
<evidence type="ECO:0000256" key="2">
    <source>
        <dbReference type="ARBA" id="ARBA00008000"/>
    </source>
</evidence>
<dbReference type="InterPro" id="IPR004113">
    <property type="entry name" value="FAD-bd_oxidored_4_C"/>
</dbReference>
<dbReference type="Pfam" id="PF02754">
    <property type="entry name" value="CCG"/>
    <property type="match status" value="2"/>
</dbReference>
<dbReference type="EC" id="1.1.2.4" evidence="10"/>
<name>A0A1G7J391_9BACT</name>
<keyword evidence="3" id="KW-0285">Flavoprotein</keyword>
<dbReference type="Pfam" id="PF02913">
    <property type="entry name" value="FAD-oxidase_C"/>
    <property type="match status" value="1"/>
</dbReference>
<dbReference type="SUPFAM" id="SSF56176">
    <property type="entry name" value="FAD-binding/transporter-associated domain-like"/>
    <property type="match status" value="1"/>
</dbReference>
<dbReference type="Gene3D" id="3.30.465.10">
    <property type="match status" value="1"/>
</dbReference>
<dbReference type="InterPro" id="IPR016169">
    <property type="entry name" value="FAD-bd_PCMH_sub2"/>
</dbReference>
<keyword evidence="4" id="KW-0479">Metal-binding</keyword>
<dbReference type="Proteomes" id="UP000199355">
    <property type="component" value="Unassembled WGS sequence"/>
</dbReference>
<evidence type="ECO:0000256" key="1">
    <source>
        <dbReference type="ARBA" id="ARBA00001974"/>
    </source>
</evidence>
<dbReference type="GO" id="GO:0004458">
    <property type="term" value="F:D-lactate dehydrogenase (cytochrome) activity"/>
    <property type="evidence" value="ECO:0007669"/>
    <property type="project" value="UniProtKB-EC"/>
</dbReference>
<dbReference type="Pfam" id="PF01565">
    <property type="entry name" value="FAD_binding_4"/>
    <property type="match status" value="1"/>
</dbReference>
<evidence type="ECO:0000256" key="8">
    <source>
        <dbReference type="ARBA" id="ARBA00023004"/>
    </source>
</evidence>
<evidence type="ECO:0000313" key="14">
    <source>
        <dbReference type="Proteomes" id="UP000199355"/>
    </source>
</evidence>
<evidence type="ECO:0000256" key="7">
    <source>
        <dbReference type="ARBA" id="ARBA00023002"/>
    </source>
</evidence>
<dbReference type="InterPro" id="IPR017900">
    <property type="entry name" value="4Fe4S_Fe_S_CS"/>
</dbReference>
<sequence>MLPSPYKEFKTELSAFIPKARIHTDPLRLLAYGTDASVYRLTPKLVVDVLDEAEVMELLGLAHRLQVPVTFRAAGTSLSGQAVTDSVLVRIGKGWRNWRVGEKAEKITLQPGIIGSGANKILAEFGKKIGPDPASIDSCFIGGIFANNASGMCCGTADNSYKTVLSTRMILADGALLDTADAKSRAAFARSHGHILAGLAALREKTLADQALAERIRRKFKIKNTTGYSLNALVDFEDPFEILQHVMVGSEGTLGFIAEVTYRTVEEAPFKASALLLLPTVKDACDLASAVARLPVASAELMDRASLRSVEGTPGLPEGLETLDDQVCSLLVETRAPNQEGLNANIAAINEAFKDVHFVRPYAFTDKPEEYGKLWRIRKGILASVGGMRPVGTSIVIEDVAFTLDRLGEAATDLQALFARHGYSVAPLFGHARDGNLHFVFWQDFGAPAEVARYKAFMDDFSKLITEKYDGSLKAEHGTGRNVAPFVELEWGSTAYAIMKEIKNLLDPQGILNPGVLLNEDPQGHVKNLKPLTPADPLADKCMECGFCESVCPSRELTLTPRQRIAAYREICRLRAAEPKSPALKQLEKAYEYMGKATCATDSLCRPRCPAGVDTGVFIKSLRHKDAGACANKLANGIADHFAGTCRAMSFMLNSADGLHRLLGTTVMQNGARLLRCLSCKKIPLWNKDMPKGGRKLHLPAVPSPNPKKVVYFPSCIARNMGPGAEHADRRSEPEAVVSVLLKGGYDVILPKDMEKLCCGMAFASKGLTDAARKKEKELEAALKAASNNGEYPVLCETSPCLLHMKETLDPAIRFYEPVEFIMDNLMDALPLQKLPKTVALHATCSMRKMGLEGKLEALARKCAENVVVPEGIDCCGWAGDRGFTHPELNESALKSLRMQVSACEAGYSSSRTCQIGLSLHSGIPYYSIVFLVDEASK</sequence>
<evidence type="ECO:0000256" key="10">
    <source>
        <dbReference type="ARBA" id="ARBA00038897"/>
    </source>
</evidence>
<dbReference type="Gene3D" id="1.10.45.10">
    <property type="entry name" value="Vanillyl-alcohol Oxidase, Chain A, domain 4"/>
    <property type="match status" value="1"/>
</dbReference>
<feature type="domain" description="4Fe-4S ferredoxin-type" evidence="11">
    <location>
        <begin position="530"/>
        <end position="562"/>
    </location>
</feature>
<dbReference type="STRING" id="571438.SAMN05192586_102176"/>
<dbReference type="PANTHER" id="PTHR11748">
    <property type="entry name" value="D-LACTATE DEHYDROGENASE"/>
    <property type="match status" value="1"/>
</dbReference>
<dbReference type="SUPFAM" id="SSF55103">
    <property type="entry name" value="FAD-linked oxidases, C-terminal domain"/>
    <property type="match status" value="1"/>
</dbReference>
<accession>A0A1G7J391</accession>
<dbReference type="InterPro" id="IPR016166">
    <property type="entry name" value="FAD-bd_PCMH"/>
</dbReference>
<keyword evidence="9" id="KW-0411">Iron-sulfur</keyword>
<dbReference type="PROSITE" id="PS51379">
    <property type="entry name" value="4FE4S_FER_2"/>
    <property type="match status" value="1"/>
</dbReference>
<evidence type="ECO:0000256" key="9">
    <source>
        <dbReference type="ARBA" id="ARBA00023014"/>
    </source>
</evidence>
<dbReference type="PROSITE" id="PS00198">
    <property type="entry name" value="4FE4S_FER_1"/>
    <property type="match status" value="1"/>
</dbReference>
<dbReference type="OrthoDB" id="9811557at2"/>
<keyword evidence="5" id="KW-0274">FAD</keyword>
<dbReference type="InterPro" id="IPR016167">
    <property type="entry name" value="FAD-bd_PCMH_sub1"/>
</dbReference>
<dbReference type="FunFam" id="1.10.45.10:FF:000001">
    <property type="entry name" value="D-lactate dehydrogenase mitochondrial"/>
    <property type="match status" value="1"/>
</dbReference>
<dbReference type="GO" id="GO:0008720">
    <property type="term" value="F:D-lactate dehydrogenase (NAD+) activity"/>
    <property type="evidence" value="ECO:0007669"/>
    <property type="project" value="TreeGrafter"/>
</dbReference>
<comment type="cofactor">
    <cofactor evidence="1">
        <name>FAD</name>
        <dbReference type="ChEBI" id="CHEBI:57692"/>
    </cofactor>
</comment>
<dbReference type="PANTHER" id="PTHR11748:SF111">
    <property type="entry name" value="D-LACTATE DEHYDROGENASE, MITOCHONDRIAL-RELATED"/>
    <property type="match status" value="1"/>
</dbReference>
<keyword evidence="7" id="KW-0560">Oxidoreductase</keyword>
<evidence type="ECO:0000256" key="5">
    <source>
        <dbReference type="ARBA" id="ARBA00022827"/>
    </source>
</evidence>
<dbReference type="SUPFAM" id="SSF46548">
    <property type="entry name" value="alpha-helical ferredoxin"/>
    <property type="match status" value="1"/>
</dbReference>
<dbReference type="RefSeq" id="WP_092152716.1">
    <property type="nucleotide sequence ID" value="NZ_FNBX01000002.1"/>
</dbReference>
<dbReference type="InterPro" id="IPR017896">
    <property type="entry name" value="4Fe4S_Fe-S-bd"/>
</dbReference>
<dbReference type="Gene3D" id="3.30.70.2740">
    <property type="match status" value="1"/>
</dbReference>
<evidence type="ECO:0000256" key="4">
    <source>
        <dbReference type="ARBA" id="ARBA00022723"/>
    </source>
</evidence>
<evidence type="ECO:0000259" key="11">
    <source>
        <dbReference type="PROSITE" id="PS51379"/>
    </source>
</evidence>
<keyword evidence="6" id="KW-0809">Transit peptide</keyword>
<protein>
    <recommendedName>
        <fullName evidence="10">D-lactate dehydrogenase (cytochrome)</fullName>
        <ecNumber evidence="10">1.1.2.4</ecNumber>
    </recommendedName>
</protein>
<dbReference type="InterPro" id="IPR016164">
    <property type="entry name" value="FAD-linked_Oxase-like_C"/>
</dbReference>
<comment type="similarity">
    <text evidence="2">Belongs to the FAD-binding oxidoreductase/transferase type 4 family.</text>
</comment>